<feature type="transmembrane region" description="Helical" evidence="1">
    <location>
        <begin position="344"/>
        <end position="368"/>
    </location>
</feature>
<feature type="signal peptide" evidence="2">
    <location>
        <begin position="1"/>
        <end position="19"/>
    </location>
</feature>
<accession>A0A8X6HQX2</accession>
<evidence type="ECO:0000259" key="3">
    <source>
        <dbReference type="SMART" id="SM00703"/>
    </source>
</evidence>
<keyword evidence="5" id="KW-1185">Reference proteome</keyword>
<gene>
    <name evidence="4" type="primary">nrf-6</name>
    <name evidence="4" type="ORF">TNCT_680821</name>
</gene>
<feature type="transmembrane region" description="Helical" evidence="1">
    <location>
        <begin position="303"/>
        <end position="323"/>
    </location>
</feature>
<dbReference type="InterPro" id="IPR052728">
    <property type="entry name" value="O2_lipid_transport_reg"/>
</dbReference>
<keyword evidence="1" id="KW-1133">Transmembrane helix</keyword>
<keyword evidence="2" id="KW-0732">Signal</keyword>
<dbReference type="OrthoDB" id="4794873at2759"/>
<feature type="chain" id="PRO_5036444129" evidence="2">
    <location>
        <begin position="20"/>
        <end position="755"/>
    </location>
</feature>
<dbReference type="Pfam" id="PF01757">
    <property type="entry name" value="Acyl_transf_3"/>
    <property type="match status" value="1"/>
</dbReference>
<feature type="transmembrane region" description="Helical" evidence="1">
    <location>
        <begin position="232"/>
        <end position="258"/>
    </location>
</feature>
<name>A0A8X6HQX2_TRICU</name>
<feature type="transmembrane region" description="Helical" evidence="1">
    <location>
        <begin position="452"/>
        <end position="471"/>
    </location>
</feature>
<keyword evidence="1" id="KW-0472">Membrane</keyword>
<dbReference type="InterPro" id="IPR002656">
    <property type="entry name" value="Acyl_transf_3_dom"/>
</dbReference>
<dbReference type="Proteomes" id="UP000887116">
    <property type="component" value="Unassembled WGS sequence"/>
</dbReference>
<organism evidence="4 5">
    <name type="scientific">Trichonephila clavata</name>
    <name type="common">Joro spider</name>
    <name type="synonym">Nephila clavata</name>
    <dbReference type="NCBI Taxonomy" id="2740835"/>
    <lineage>
        <taxon>Eukaryota</taxon>
        <taxon>Metazoa</taxon>
        <taxon>Ecdysozoa</taxon>
        <taxon>Arthropoda</taxon>
        <taxon>Chelicerata</taxon>
        <taxon>Arachnida</taxon>
        <taxon>Araneae</taxon>
        <taxon>Araneomorphae</taxon>
        <taxon>Entelegynae</taxon>
        <taxon>Araneoidea</taxon>
        <taxon>Nephilidae</taxon>
        <taxon>Trichonephila</taxon>
    </lineage>
</organism>
<feature type="transmembrane region" description="Helical" evidence="1">
    <location>
        <begin position="388"/>
        <end position="409"/>
    </location>
</feature>
<evidence type="ECO:0000256" key="2">
    <source>
        <dbReference type="SAM" id="SignalP"/>
    </source>
</evidence>
<feature type="transmembrane region" description="Helical" evidence="1">
    <location>
        <begin position="556"/>
        <end position="578"/>
    </location>
</feature>
<evidence type="ECO:0000313" key="5">
    <source>
        <dbReference type="Proteomes" id="UP000887116"/>
    </source>
</evidence>
<comment type="caution">
    <text evidence="4">The sequence shown here is derived from an EMBL/GenBank/DDBJ whole genome shotgun (WGS) entry which is preliminary data.</text>
</comment>
<sequence>MLVFYMVMFFVAWTTETNAEIWKVPPNPEYGTNVVQSWKELDKSLKDNAQLLIKFLMPTVLESTSQLNLSSQCMKDGFQLVSGLRSLKKWAVSFLDSSGKSFDGMMSGTVTSLGDFEQCLETVVPHPKRKDEILFQGQYCLVEIRPPLPVKQRRFTYKDQIEELSNYTGSGTMEYFSTKAHLMYSYPFRLGICIPSGCTQDDLAQVFDLVSNKLNINVTTTPCKIKEGKKSFMGIQIFSICFICFLGFLVLLGTLMEIRSPSENIRSESLLHRIILSFSIISNFKQLINTKASESNLSSLHGIRFLTLVWVILCHSYLFPGFFKPYYRSLFRAAEVAMEPVAQMIVNGTEAMSTFLFLEGLLASYSILKQIKPENKNFRFKHFLLHRLWRIAPVYYVFLLGASLIPLMTSGPIFDATIARLIYPCFQYSWRNVIFINNFFNMDDMCMLHTWYVSVVVQLYILALLFLFLLTRSKKIGIILNIFIIFASIAYTGVATYFYDLQPTMTVVHIDEEDSSLFFSYSFANTISRTGPYFVGIFIGYILATKPDIKIPKEMLVMGWFLAVLSSGLIVLITGVWYGVEKPTALQSVIYSAFYKVAFTAGVAWVTFCCTTGHAGFINTILSWKAWVPLSKLVFVTYLIQPVIQLNYIASFRAIQEFTHLQFIIQGFGFLVISTFLGFVCNMLIESPCLCIENNFFNPESKTEETNEAKNFGFENDDIKMKMKGKTETMLTLENGLDKKLFKIDNENTKVHKDS</sequence>
<dbReference type="PANTHER" id="PTHR11161">
    <property type="entry name" value="O-ACYLTRANSFERASE"/>
    <property type="match status" value="1"/>
</dbReference>
<feature type="transmembrane region" description="Helical" evidence="1">
    <location>
        <begin position="663"/>
        <end position="685"/>
    </location>
</feature>
<dbReference type="EMBL" id="BMAO01028967">
    <property type="protein sequence ID" value="GFR28532.1"/>
    <property type="molecule type" value="Genomic_DNA"/>
</dbReference>
<dbReference type="InterPro" id="IPR006621">
    <property type="entry name" value="Nose-resist-to-fluoxetine_N"/>
</dbReference>
<dbReference type="PANTHER" id="PTHR11161:SF0">
    <property type="entry name" value="O-ACYLTRANSFERASE LIKE PROTEIN"/>
    <property type="match status" value="1"/>
</dbReference>
<protein>
    <submittedName>
        <fullName evidence="4">Nose resistant to fluoxetine protein 6</fullName>
    </submittedName>
</protein>
<proteinExistence type="predicted"/>
<reference evidence="4" key="1">
    <citation type="submission" date="2020-07" db="EMBL/GenBank/DDBJ databases">
        <title>Multicomponent nature underlies the extraordinary mechanical properties of spider dragline silk.</title>
        <authorList>
            <person name="Kono N."/>
            <person name="Nakamura H."/>
            <person name="Mori M."/>
            <person name="Yoshida Y."/>
            <person name="Ohtoshi R."/>
            <person name="Malay A.D."/>
            <person name="Moran D.A.P."/>
            <person name="Tomita M."/>
            <person name="Numata K."/>
            <person name="Arakawa K."/>
        </authorList>
    </citation>
    <scope>NUCLEOTIDE SEQUENCE</scope>
</reference>
<dbReference type="AlphaFoldDB" id="A0A8X6HQX2"/>
<feature type="transmembrane region" description="Helical" evidence="1">
    <location>
        <begin position="478"/>
        <end position="499"/>
    </location>
</feature>
<evidence type="ECO:0000313" key="4">
    <source>
        <dbReference type="EMBL" id="GFR28532.1"/>
    </source>
</evidence>
<feature type="transmembrane region" description="Helical" evidence="1">
    <location>
        <begin position="519"/>
        <end position="544"/>
    </location>
</feature>
<dbReference type="SMART" id="SM00703">
    <property type="entry name" value="NRF"/>
    <property type="match status" value="1"/>
</dbReference>
<keyword evidence="1" id="KW-0812">Transmembrane</keyword>
<feature type="domain" description="Nose resistant-to-fluoxetine protein N-terminal" evidence="3">
    <location>
        <begin position="70"/>
        <end position="225"/>
    </location>
</feature>
<evidence type="ECO:0000256" key="1">
    <source>
        <dbReference type="SAM" id="Phobius"/>
    </source>
</evidence>
<dbReference type="GO" id="GO:0016747">
    <property type="term" value="F:acyltransferase activity, transferring groups other than amino-acyl groups"/>
    <property type="evidence" value="ECO:0007669"/>
    <property type="project" value="InterPro"/>
</dbReference>
<dbReference type="Pfam" id="PF20146">
    <property type="entry name" value="NRF"/>
    <property type="match status" value="1"/>
</dbReference>